<dbReference type="AlphaFoldDB" id="A0A9P8BPM2"/>
<gene>
    <name evidence="1" type="ORF">KI688_004190</name>
</gene>
<proteinExistence type="predicted"/>
<dbReference type="Proteomes" id="UP000707451">
    <property type="component" value="Unassembled WGS sequence"/>
</dbReference>
<organism evidence="1 2">
    <name type="scientific">Linnemannia hyalina</name>
    <dbReference type="NCBI Taxonomy" id="64524"/>
    <lineage>
        <taxon>Eukaryota</taxon>
        <taxon>Fungi</taxon>
        <taxon>Fungi incertae sedis</taxon>
        <taxon>Mucoromycota</taxon>
        <taxon>Mortierellomycotina</taxon>
        <taxon>Mortierellomycetes</taxon>
        <taxon>Mortierellales</taxon>
        <taxon>Mortierellaceae</taxon>
        <taxon>Linnemannia</taxon>
    </lineage>
</organism>
<dbReference type="EMBL" id="JAHRHY010000016">
    <property type="protein sequence ID" value="KAG9063308.1"/>
    <property type="molecule type" value="Genomic_DNA"/>
</dbReference>
<accession>A0A9P8BPM2</accession>
<evidence type="ECO:0000313" key="2">
    <source>
        <dbReference type="Proteomes" id="UP000707451"/>
    </source>
</evidence>
<sequence>MGLDSCLITAQRYGHRRPLSLDNAIRYGNLSPAFTLASFKFLKGVYDVLHEHQEQFQDFLDWVSTVLHKHHPDLAAHLQHELDHNIGECLTTIFPSTDMTIPATSCFTKERWLDQASMDACLDAFYGLFSTNANIFIFTIYISTLVSSDNDSSGWPAFHNCIFDV</sequence>
<evidence type="ECO:0000313" key="1">
    <source>
        <dbReference type="EMBL" id="KAG9063308.1"/>
    </source>
</evidence>
<reference evidence="1" key="1">
    <citation type="submission" date="2021-06" db="EMBL/GenBank/DDBJ databases">
        <title>Genome Sequence of Mortierella hyaline Strain SCG-10, a Cold-Adapted, Nitrate-Reducing Fungus Isolated from Soil in Minnesota, USA.</title>
        <authorList>
            <person name="Aldossari N."/>
        </authorList>
    </citation>
    <scope>NUCLEOTIDE SEQUENCE</scope>
    <source>
        <strain evidence="1">SCG-10</strain>
    </source>
</reference>
<comment type="caution">
    <text evidence="1">The sequence shown here is derived from an EMBL/GenBank/DDBJ whole genome shotgun (WGS) entry which is preliminary data.</text>
</comment>
<dbReference type="OrthoDB" id="2390002at2759"/>
<name>A0A9P8BPM2_9FUNG</name>
<protein>
    <submittedName>
        <fullName evidence="1">Uncharacterized protein</fullName>
    </submittedName>
</protein>
<keyword evidence="2" id="KW-1185">Reference proteome</keyword>